<name>A0ACC2DXI4_DIPCM</name>
<organism evidence="1 2">
    <name type="scientific">Diphasiastrum complanatum</name>
    <name type="common">Issler's clubmoss</name>
    <name type="synonym">Lycopodium complanatum</name>
    <dbReference type="NCBI Taxonomy" id="34168"/>
    <lineage>
        <taxon>Eukaryota</taxon>
        <taxon>Viridiplantae</taxon>
        <taxon>Streptophyta</taxon>
        <taxon>Embryophyta</taxon>
        <taxon>Tracheophyta</taxon>
        <taxon>Lycopodiopsida</taxon>
        <taxon>Lycopodiales</taxon>
        <taxon>Lycopodiaceae</taxon>
        <taxon>Lycopodioideae</taxon>
        <taxon>Diphasiastrum</taxon>
    </lineage>
</organism>
<evidence type="ECO:0000313" key="1">
    <source>
        <dbReference type="EMBL" id="KAJ7558880.1"/>
    </source>
</evidence>
<accession>A0ACC2DXI4</accession>
<comment type="caution">
    <text evidence="1">The sequence shown here is derived from an EMBL/GenBank/DDBJ whole genome shotgun (WGS) entry which is preliminary data.</text>
</comment>
<reference evidence="2" key="1">
    <citation type="journal article" date="2024" name="Proc. Natl. Acad. Sci. U.S.A.">
        <title>Extraordinary preservation of gene collinearity over three hundred million years revealed in homosporous lycophytes.</title>
        <authorList>
            <person name="Li C."/>
            <person name="Wickell D."/>
            <person name="Kuo L.Y."/>
            <person name="Chen X."/>
            <person name="Nie B."/>
            <person name="Liao X."/>
            <person name="Peng D."/>
            <person name="Ji J."/>
            <person name="Jenkins J."/>
            <person name="Williams M."/>
            <person name="Shu S."/>
            <person name="Plott C."/>
            <person name="Barry K."/>
            <person name="Rajasekar S."/>
            <person name="Grimwood J."/>
            <person name="Han X."/>
            <person name="Sun S."/>
            <person name="Hou Z."/>
            <person name="He W."/>
            <person name="Dai G."/>
            <person name="Sun C."/>
            <person name="Schmutz J."/>
            <person name="Leebens-Mack J.H."/>
            <person name="Li F.W."/>
            <person name="Wang L."/>
        </authorList>
    </citation>
    <scope>NUCLEOTIDE SEQUENCE [LARGE SCALE GENOMIC DNA]</scope>
    <source>
        <strain evidence="2">cv. PW_Plant_1</strain>
    </source>
</reference>
<gene>
    <name evidence="1" type="ORF">O6H91_04G060100</name>
</gene>
<proteinExistence type="predicted"/>
<protein>
    <submittedName>
        <fullName evidence="1">Uncharacterized protein</fullName>
    </submittedName>
</protein>
<dbReference type="Proteomes" id="UP001162992">
    <property type="component" value="Chromosome 4"/>
</dbReference>
<dbReference type="EMBL" id="CM055095">
    <property type="protein sequence ID" value="KAJ7558880.1"/>
    <property type="molecule type" value="Genomic_DNA"/>
</dbReference>
<sequence length="761" mass="83111">MTPTKGLKIRLKRKGDAFAVAKVGKISAEGDHTGDVQTNAEETKGGLLDSHPPSISISPVSSDQDAKEEQGSKEETLTKKPSVPVDLALSGNLPTLLIEGNDQKLSIDRSGQEIDALPVINDSGMNAEGLQSQGKALVDTSSAVINGELPDQGTHKHPDLEQVRTVAEDSPACSSGLNMEVCSPKVPVPSVQQEPLTRELYRIPSYAGWFAWNKIHTTERRALSEFFEGKSPSKTPKIYKDYRDFIINRYRDNPQKPLTFTEVRKMLIGDVNCIRKVFEFLDQWGLINYHVAAGEKPIIATMSSFPLPEPSSSGLELVFPALTSESSLPSTYRTGPIENRGLQFATLASHENLFNLSTRDESLQGKFGHKRPLSQDLSTDTNAEDSEEIDLTQKDALKEGGTPTQAEPEENENLWTQEETIHLLEGISKYGENWNRVAEHVGTKSKTRCILQFIQLPYADSLTNDMDSGMSEITSTSTESKVNAPEEAMLVSNSVGSCVIPPMKKQKSGHENDPNNDKEMNGTMVIPSSCTSGETVLTGQEYASPYGDASNPLISQVAFMSAVVGPRVAAAAAQAALTVLSEEDPALSLLSVSAITAQTVSEKDSTPTCLNQLDRVSTTCMCSLKDVPNSHRSDGDGDKSSKQDSGLDSRPLKEPLPSAVQVRTSCAVALAAAAANAKLLADQEEREIEHLMASIIENQLKKLHSKLEHFEELEFLLEKERMQLEQARLQVFADRLKLAQQQFSVGSIPGQHRLPDFSRRI</sequence>
<keyword evidence="2" id="KW-1185">Reference proteome</keyword>
<evidence type="ECO:0000313" key="2">
    <source>
        <dbReference type="Proteomes" id="UP001162992"/>
    </source>
</evidence>